<dbReference type="AlphaFoldDB" id="A0A9Q8ZBC5"/>
<organism evidence="5 6">
    <name type="scientific">Curvularia clavata</name>
    <dbReference type="NCBI Taxonomy" id="95742"/>
    <lineage>
        <taxon>Eukaryota</taxon>
        <taxon>Fungi</taxon>
        <taxon>Dikarya</taxon>
        <taxon>Ascomycota</taxon>
        <taxon>Pezizomycotina</taxon>
        <taxon>Dothideomycetes</taxon>
        <taxon>Pleosporomycetidae</taxon>
        <taxon>Pleosporales</taxon>
        <taxon>Pleosporineae</taxon>
        <taxon>Pleosporaceae</taxon>
        <taxon>Curvularia</taxon>
    </lineage>
</organism>
<proteinExistence type="predicted"/>
<dbReference type="Proteomes" id="UP001056012">
    <property type="component" value="Chromosome 4"/>
</dbReference>
<evidence type="ECO:0008006" key="7">
    <source>
        <dbReference type="Google" id="ProtNLM"/>
    </source>
</evidence>
<dbReference type="PANTHER" id="PTHR31811">
    <property type="entry name" value="TRNA A64-2'-O-RIBOSYLPHOSPHATE TRANSFERASE"/>
    <property type="match status" value="1"/>
</dbReference>
<dbReference type="Gene3D" id="3.90.190.10">
    <property type="entry name" value="Protein tyrosine phosphatase superfamily"/>
    <property type="match status" value="1"/>
</dbReference>
<sequence length="777" mass="84615">MSKPLTEADIIFPHLSNTPNLSSTLSSLRRSTLSTHNRLASIISDSAFVESVASAYELPLVANERCGSWYIPPSLKSGSVYFKSTDGHMGEWSFSLRRLNLQLLDVVEKWGGAVVVDSTRRGKSMPDALSKTIPTWCCVMNRAVFGGEKGKEEMDLFTPPQAVGESEHAQMEKRIDGFVQQFLDICKPNIPLLRGKLKKPLRPIWVTQQSTLPDSVPSFPDFHPIVLCTASRRVRGAEASESGYIQGAADDHEAWSHGLTPPVFWKNKDLLMSTSEEDAPDVIAKLIQEQEGSGTVASLIQPTSHLYISSSENAQLKGFDVVVSCTSEPFAASMLKEAGVKQYLHLKCQTGKLGSRDLRNQLPHLLPFFASLQASETQRKILVCCPTGKDLSVGVALAILCLYTDEGGVINPEKAKEAKDIGKSFIKQRLSWITTSNAALNPSRATLQSVNAMLLSSQDPKATLHMQSADRGDSKAEKLPLLQSQPLASEPSNTTSQGPIPPPTSLPTSIFSNLQIGTWNFTRDLSSALPTHPSGQVTGTATFTSCTFSPPPASSSSAPPTLLYSEQGTFVTATGLQFTARRKYVYQLCPATSTDSEFITVRFFDDEGMRGRGEEVGVGERGHGIGGLFVEMGELNNEGEGTGVVKAKNKETHLCGADLYAAAWRFGKGMLGAEEQRNEKDVWWEVTYDVKGPQKDYTSTTRYTRRIKSSDPMVLGYIFLATRASDDARHTAFPTPSISPDLLAAYADLHARAELFGNGTSVDADLDFSTPVLLTKL</sequence>
<dbReference type="PANTHER" id="PTHR31811:SF0">
    <property type="entry name" value="TRNA A64-2'-O-RIBOSYLPHOSPHATE TRANSFERASE"/>
    <property type="match status" value="1"/>
</dbReference>
<feature type="region of interest" description="Disordered" evidence="1">
    <location>
        <begin position="485"/>
        <end position="507"/>
    </location>
</feature>
<protein>
    <recommendedName>
        <fullName evidence="7">Initiator tRNA phosphoribosyl transferase</fullName>
    </recommendedName>
</protein>
<evidence type="ECO:0000259" key="3">
    <source>
        <dbReference type="Pfam" id="PF17184"/>
    </source>
</evidence>
<dbReference type="InterPro" id="IPR029021">
    <property type="entry name" value="Prot-tyrosine_phosphatase-like"/>
</dbReference>
<dbReference type="InterPro" id="IPR033421">
    <property type="entry name" value="Rit1_DUSP-like"/>
</dbReference>
<gene>
    <name evidence="5" type="ORF">yc1106_05879</name>
</gene>
<evidence type="ECO:0000256" key="1">
    <source>
        <dbReference type="SAM" id="MobiDB-lite"/>
    </source>
</evidence>
<keyword evidence="6" id="KW-1185">Reference proteome</keyword>
<dbReference type="EMBL" id="CP089277">
    <property type="protein sequence ID" value="USP78605.1"/>
    <property type="molecule type" value="Genomic_DNA"/>
</dbReference>
<feature type="domain" description="Rit1 N-terminal" evidence="3">
    <location>
        <begin position="28"/>
        <end position="287"/>
    </location>
</feature>
<dbReference type="InterPro" id="IPR007306">
    <property type="entry name" value="Rit1"/>
</dbReference>
<evidence type="ECO:0000313" key="6">
    <source>
        <dbReference type="Proteomes" id="UP001056012"/>
    </source>
</evidence>
<dbReference type="VEuPathDB" id="FungiDB:yc1106_05879"/>
<dbReference type="InterPro" id="IPR033449">
    <property type="entry name" value="Rit1_N"/>
</dbReference>
<evidence type="ECO:0000259" key="2">
    <source>
        <dbReference type="Pfam" id="PF04179"/>
    </source>
</evidence>
<dbReference type="Pfam" id="PF19834">
    <property type="entry name" value="DUF6314"/>
    <property type="match status" value="1"/>
</dbReference>
<dbReference type="InterPro" id="IPR045632">
    <property type="entry name" value="DUF6314"/>
</dbReference>
<dbReference type="GO" id="GO:0019988">
    <property type="term" value="P:charged-tRNA amino acid modification"/>
    <property type="evidence" value="ECO:0007669"/>
    <property type="project" value="InterPro"/>
</dbReference>
<dbReference type="GO" id="GO:0005737">
    <property type="term" value="C:cytoplasm"/>
    <property type="evidence" value="ECO:0007669"/>
    <property type="project" value="TreeGrafter"/>
</dbReference>
<reference evidence="5" key="1">
    <citation type="submission" date="2021-12" db="EMBL/GenBank/DDBJ databases">
        <title>Curvularia clavata genome.</title>
        <authorList>
            <person name="Cao Y."/>
        </authorList>
    </citation>
    <scope>NUCLEOTIDE SEQUENCE</scope>
    <source>
        <strain evidence="5">Yc1106</strain>
    </source>
</reference>
<evidence type="ECO:0000259" key="4">
    <source>
        <dbReference type="Pfam" id="PF19834"/>
    </source>
</evidence>
<dbReference type="Pfam" id="PF17184">
    <property type="entry name" value="Rit1_C"/>
    <property type="match status" value="1"/>
</dbReference>
<dbReference type="Pfam" id="PF04179">
    <property type="entry name" value="Init_tRNA_PT"/>
    <property type="match status" value="1"/>
</dbReference>
<dbReference type="OrthoDB" id="45256at2759"/>
<dbReference type="GO" id="GO:0043399">
    <property type="term" value="F:tRNA adenosine(64)-2'-O-ribosylphosphate transferase activity"/>
    <property type="evidence" value="ECO:0007669"/>
    <property type="project" value="InterPro"/>
</dbReference>
<feature type="domain" description="Rit1 DUSP-like" evidence="2">
    <location>
        <begin position="342"/>
        <end position="454"/>
    </location>
</feature>
<feature type="domain" description="DUF6314" evidence="4">
    <location>
        <begin position="517"/>
        <end position="705"/>
    </location>
</feature>
<name>A0A9Q8ZBC5_CURCL</name>
<evidence type="ECO:0000313" key="5">
    <source>
        <dbReference type="EMBL" id="USP78605.1"/>
    </source>
</evidence>
<accession>A0A9Q8ZBC5</accession>
<feature type="compositionally biased region" description="Polar residues" evidence="1">
    <location>
        <begin position="485"/>
        <end position="498"/>
    </location>
</feature>